<dbReference type="PANTHER" id="PTHR46579">
    <property type="entry name" value="F5/8 TYPE C DOMAIN-CONTAINING PROTEIN-RELATED"/>
    <property type="match status" value="1"/>
</dbReference>
<name>A0A9D4S8V8_DREPO</name>
<evidence type="ECO:0000313" key="2">
    <source>
        <dbReference type="Proteomes" id="UP000828390"/>
    </source>
</evidence>
<reference evidence="1" key="2">
    <citation type="submission" date="2020-11" db="EMBL/GenBank/DDBJ databases">
        <authorList>
            <person name="McCartney M.A."/>
            <person name="Auch B."/>
            <person name="Kono T."/>
            <person name="Mallez S."/>
            <person name="Becker A."/>
            <person name="Gohl D.M."/>
            <person name="Silverstein K.A.T."/>
            <person name="Koren S."/>
            <person name="Bechman K.B."/>
            <person name="Herman A."/>
            <person name="Abrahante J.E."/>
            <person name="Garbe J."/>
        </authorList>
    </citation>
    <scope>NUCLEOTIDE SEQUENCE</scope>
    <source>
        <strain evidence="1">Duluth1</strain>
        <tissue evidence="1">Whole animal</tissue>
    </source>
</reference>
<dbReference type="AlphaFoldDB" id="A0A9D4S8V8"/>
<proteinExistence type="predicted"/>
<dbReference type="EMBL" id="JAIWYP010000001">
    <property type="protein sequence ID" value="KAH3894855.1"/>
    <property type="molecule type" value="Genomic_DNA"/>
</dbReference>
<comment type="caution">
    <text evidence="1">The sequence shown here is derived from an EMBL/GenBank/DDBJ whole genome shotgun (WGS) entry which is preliminary data.</text>
</comment>
<protein>
    <submittedName>
        <fullName evidence="1">Uncharacterized protein</fullName>
    </submittedName>
</protein>
<dbReference type="Proteomes" id="UP000828390">
    <property type="component" value="Unassembled WGS sequence"/>
</dbReference>
<reference evidence="1" key="1">
    <citation type="journal article" date="2019" name="bioRxiv">
        <title>The Genome of the Zebra Mussel, Dreissena polymorpha: A Resource for Invasive Species Research.</title>
        <authorList>
            <person name="McCartney M.A."/>
            <person name="Auch B."/>
            <person name="Kono T."/>
            <person name="Mallez S."/>
            <person name="Zhang Y."/>
            <person name="Obille A."/>
            <person name="Becker A."/>
            <person name="Abrahante J.E."/>
            <person name="Garbe J."/>
            <person name="Badalamenti J.P."/>
            <person name="Herman A."/>
            <person name="Mangelson H."/>
            <person name="Liachko I."/>
            <person name="Sullivan S."/>
            <person name="Sone E.D."/>
            <person name="Koren S."/>
            <person name="Silverstein K.A.T."/>
            <person name="Beckman K.B."/>
            <person name="Gohl D.M."/>
        </authorList>
    </citation>
    <scope>NUCLEOTIDE SEQUENCE</scope>
    <source>
        <strain evidence="1">Duluth1</strain>
        <tissue evidence="1">Whole animal</tissue>
    </source>
</reference>
<organism evidence="1 2">
    <name type="scientific">Dreissena polymorpha</name>
    <name type="common">Zebra mussel</name>
    <name type="synonym">Mytilus polymorpha</name>
    <dbReference type="NCBI Taxonomy" id="45954"/>
    <lineage>
        <taxon>Eukaryota</taxon>
        <taxon>Metazoa</taxon>
        <taxon>Spiralia</taxon>
        <taxon>Lophotrochozoa</taxon>
        <taxon>Mollusca</taxon>
        <taxon>Bivalvia</taxon>
        <taxon>Autobranchia</taxon>
        <taxon>Heteroconchia</taxon>
        <taxon>Euheterodonta</taxon>
        <taxon>Imparidentia</taxon>
        <taxon>Neoheterodontei</taxon>
        <taxon>Myida</taxon>
        <taxon>Dreissenoidea</taxon>
        <taxon>Dreissenidae</taxon>
        <taxon>Dreissena</taxon>
    </lineage>
</organism>
<keyword evidence="2" id="KW-1185">Reference proteome</keyword>
<dbReference type="PANTHER" id="PTHR46579:SF1">
    <property type="entry name" value="F5_8 TYPE C DOMAIN-CONTAINING PROTEIN"/>
    <property type="match status" value="1"/>
</dbReference>
<evidence type="ECO:0000313" key="1">
    <source>
        <dbReference type="EMBL" id="KAH3894855.1"/>
    </source>
</evidence>
<gene>
    <name evidence="1" type="ORF">DPMN_019014</name>
</gene>
<accession>A0A9D4S8V8</accession>
<sequence length="257" mass="29096">MKFQITFENLYGVEHCGLNIHNIGVHLSNYARLHGPLWGWSCFAFEDMNGTLLKSAHGTGNVCRQLMQTMLVQKKLHGEAAAIQDDYLREFALDMLSTGRRTKATKECINCSLLGKMHPVDSENLEVGQEVKKYTGKDVCSLQKVYRIKLNGQLISSKNYKRLQRRNCHTVLLDNGCIKSIEFFVHDKVSNKCFAFTQELTVTGFLHNCTTHLITVENGSKNEIVPVDAFVEKVVCLEGMKDCVCIARLPTFYNHCV</sequence>